<dbReference type="GO" id="GO:1903806">
    <property type="term" value="P:L-isoleucine import across plasma membrane"/>
    <property type="evidence" value="ECO:0007669"/>
    <property type="project" value="TreeGrafter"/>
</dbReference>
<reference evidence="11 12" key="1">
    <citation type="submission" date="2018-05" db="EMBL/GenBank/DDBJ databases">
        <title>Rhodoferax soyangensis sp.nov., isolated from an oligotrophic freshwater lake.</title>
        <authorList>
            <person name="Park M."/>
        </authorList>
    </citation>
    <scope>NUCLEOTIDE SEQUENCE [LARGE SCALE GENOMIC DNA]</scope>
    <source>
        <strain evidence="11 12">IMCC26218</strain>
    </source>
</reference>
<keyword evidence="12" id="KW-1185">Reference proteome</keyword>
<evidence type="ECO:0000256" key="4">
    <source>
        <dbReference type="ARBA" id="ARBA00022519"/>
    </source>
</evidence>
<dbReference type="GO" id="GO:0005304">
    <property type="term" value="F:L-valine transmembrane transporter activity"/>
    <property type="evidence" value="ECO:0007669"/>
    <property type="project" value="TreeGrafter"/>
</dbReference>
<dbReference type="CDD" id="cd06582">
    <property type="entry name" value="TM_PBP1_LivH_like"/>
    <property type="match status" value="1"/>
</dbReference>
<dbReference type="EMBL" id="QFZK01000019">
    <property type="protein sequence ID" value="RFO95238.1"/>
    <property type="molecule type" value="Genomic_DNA"/>
</dbReference>
<dbReference type="InterPro" id="IPR001851">
    <property type="entry name" value="ABC_transp_permease"/>
</dbReference>
<accession>A0A3E1R787</accession>
<evidence type="ECO:0000256" key="10">
    <source>
        <dbReference type="SAM" id="Phobius"/>
    </source>
</evidence>
<protein>
    <submittedName>
        <fullName evidence="11">Branched-chain amino acid ABC transporter permease</fullName>
    </submittedName>
</protein>
<dbReference type="PANTHER" id="PTHR11795:SF371">
    <property type="entry name" value="HIGH-AFFINITY BRANCHED-CHAIN AMINO ACID TRANSPORT SYSTEM PERMEASE PROTEIN LIVH"/>
    <property type="match status" value="1"/>
</dbReference>
<dbReference type="RefSeq" id="WP_117179797.1">
    <property type="nucleotide sequence ID" value="NZ_QFZK01000019.1"/>
</dbReference>
<evidence type="ECO:0000256" key="5">
    <source>
        <dbReference type="ARBA" id="ARBA00022692"/>
    </source>
</evidence>
<feature type="transmembrane region" description="Helical" evidence="10">
    <location>
        <begin position="6"/>
        <end position="27"/>
    </location>
</feature>
<dbReference type="GO" id="GO:0042941">
    <property type="term" value="P:D-alanine transmembrane transport"/>
    <property type="evidence" value="ECO:0007669"/>
    <property type="project" value="TreeGrafter"/>
</dbReference>
<feature type="transmembrane region" description="Helical" evidence="10">
    <location>
        <begin position="34"/>
        <end position="52"/>
    </location>
</feature>
<sequence length="298" mass="31148">MFAQQVLNGLISGAVYALFALGFNLIFGVQKVLNLAHGAIFMTGAFVSYYAVVAGMPLWLALLLAMAVCALLSVLLDRFGFQLLRKYSAADAEFGALVISIGVGQVLTSIAQKVSETKVLSFPFGTFPVEFYRGLGLRISLLQVTVAVLVAVLVLCLAYFLQKTTFGRQVRAVAINPRASALLGINSRSVFMLTFGIAGALAAVAGVLIALSFNSIQFLMGEPYMLKAFVVVVLGGLGNLGGAVLASLLLGVAQAMAAAYLPPGLSDILVYATLFVVLIFKPNGLFGGAVAPAGVGRQ</sequence>
<name>A0A3E1R787_9BURK</name>
<comment type="subcellular location">
    <subcellularLocation>
        <location evidence="1">Cell membrane</location>
        <topology evidence="1">Multi-pass membrane protein</topology>
    </subcellularLocation>
</comment>
<dbReference type="AlphaFoldDB" id="A0A3E1R787"/>
<feature type="transmembrane region" description="Helical" evidence="10">
    <location>
        <begin position="141"/>
        <end position="161"/>
    </location>
</feature>
<feature type="transmembrane region" description="Helical" evidence="10">
    <location>
        <begin position="228"/>
        <end position="253"/>
    </location>
</feature>
<feature type="transmembrane region" description="Helical" evidence="10">
    <location>
        <begin position="58"/>
        <end position="76"/>
    </location>
</feature>
<dbReference type="Proteomes" id="UP000260665">
    <property type="component" value="Unassembled WGS sequence"/>
</dbReference>
<dbReference type="GO" id="GO:0015188">
    <property type="term" value="F:L-isoleucine transmembrane transporter activity"/>
    <property type="evidence" value="ECO:0007669"/>
    <property type="project" value="TreeGrafter"/>
</dbReference>
<keyword evidence="2" id="KW-0813">Transport</keyword>
<keyword evidence="8 10" id="KW-0472">Membrane</keyword>
<keyword evidence="4" id="KW-0997">Cell inner membrane</keyword>
<organism evidence="11 12">
    <name type="scientific">Rhodoferax lacus</name>
    <dbReference type="NCBI Taxonomy" id="2184758"/>
    <lineage>
        <taxon>Bacteria</taxon>
        <taxon>Pseudomonadati</taxon>
        <taxon>Pseudomonadota</taxon>
        <taxon>Betaproteobacteria</taxon>
        <taxon>Burkholderiales</taxon>
        <taxon>Comamonadaceae</taxon>
        <taxon>Rhodoferax</taxon>
    </lineage>
</organism>
<keyword evidence="5 10" id="KW-0812">Transmembrane</keyword>
<dbReference type="GO" id="GO:0015808">
    <property type="term" value="P:L-alanine transport"/>
    <property type="evidence" value="ECO:0007669"/>
    <property type="project" value="TreeGrafter"/>
</dbReference>
<dbReference type="GO" id="GO:0015190">
    <property type="term" value="F:L-leucine transmembrane transporter activity"/>
    <property type="evidence" value="ECO:0007669"/>
    <property type="project" value="TreeGrafter"/>
</dbReference>
<feature type="transmembrane region" description="Helical" evidence="10">
    <location>
        <begin position="259"/>
        <end position="280"/>
    </location>
</feature>
<feature type="transmembrane region" description="Helical" evidence="10">
    <location>
        <begin position="190"/>
        <end position="216"/>
    </location>
</feature>
<evidence type="ECO:0000256" key="8">
    <source>
        <dbReference type="ARBA" id="ARBA00023136"/>
    </source>
</evidence>
<keyword evidence="6" id="KW-0029">Amino-acid transport</keyword>
<dbReference type="Pfam" id="PF02653">
    <property type="entry name" value="BPD_transp_2"/>
    <property type="match status" value="1"/>
</dbReference>
<evidence type="ECO:0000256" key="1">
    <source>
        <dbReference type="ARBA" id="ARBA00004651"/>
    </source>
</evidence>
<evidence type="ECO:0000256" key="9">
    <source>
        <dbReference type="ARBA" id="ARBA00037998"/>
    </source>
</evidence>
<comment type="similarity">
    <text evidence="9">Belongs to the binding-protein-dependent transport system permease family. LivHM subfamily.</text>
</comment>
<evidence type="ECO:0000313" key="12">
    <source>
        <dbReference type="Proteomes" id="UP000260665"/>
    </source>
</evidence>
<evidence type="ECO:0000256" key="7">
    <source>
        <dbReference type="ARBA" id="ARBA00022989"/>
    </source>
</evidence>
<evidence type="ECO:0000256" key="6">
    <source>
        <dbReference type="ARBA" id="ARBA00022970"/>
    </source>
</evidence>
<comment type="caution">
    <text evidence="11">The sequence shown here is derived from an EMBL/GenBank/DDBJ whole genome shotgun (WGS) entry which is preliminary data.</text>
</comment>
<proteinExistence type="inferred from homology"/>
<evidence type="ECO:0000256" key="3">
    <source>
        <dbReference type="ARBA" id="ARBA00022475"/>
    </source>
</evidence>
<dbReference type="GO" id="GO:0005886">
    <property type="term" value="C:plasma membrane"/>
    <property type="evidence" value="ECO:0007669"/>
    <property type="project" value="UniProtKB-SubCell"/>
</dbReference>
<gene>
    <name evidence="11" type="ORF">DIC66_19180</name>
</gene>
<evidence type="ECO:0000256" key="2">
    <source>
        <dbReference type="ARBA" id="ARBA00022448"/>
    </source>
</evidence>
<dbReference type="OrthoDB" id="9807115at2"/>
<keyword evidence="3" id="KW-1003">Cell membrane</keyword>
<dbReference type="GO" id="GO:0015192">
    <property type="term" value="F:L-phenylalanine transmembrane transporter activity"/>
    <property type="evidence" value="ECO:0007669"/>
    <property type="project" value="TreeGrafter"/>
</dbReference>
<dbReference type="PANTHER" id="PTHR11795">
    <property type="entry name" value="BRANCHED-CHAIN AMINO ACID TRANSPORT SYSTEM PERMEASE PROTEIN LIVH"/>
    <property type="match status" value="1"/>
</dbReference>
<keyword evidence="7 10" id="KW-1133">Transmembrane helix</keyword>
<evidence type="ECO:0000313" key="11">
    <source>
        <dbReference type="EMBL" id="RFO95238.1"/>
    </source>
</evidence>
<dbReference type="InterPro" id="IPR052157">
    <property type="entry name" value="BCAA_transport_permease"/>
</dbReference>